<accession>A0ABW4S4C5</accession>
<name>A0ABW4S4C5_9RHOB</name>
<keyword evidence="3" id="KW-1185">Reference proteome</keyword>
<feature type="transmembrane region" description="Helical" evidence="1">
    <location>
        <begin position="7"/>
        <end position="27"/>
    </location>
</feature>
<dbReference type="Proteomes" id="UP001597353">
    <property type="component" value="Unassembled WGS sequence"/>
</dbReference>
<evidence type="ECO:0000256" key="1">
    <source>
        <dbReference type="SAM" id="Phobius"/>
    </source>
</evidence>
<dbReference type="RefSeq" id="WP_390260951.1">
    <property type="nucleotide sequence ID" value="NZ_JBHUGH010000006.1"/>
</dbReference>
<evidence type="ECO:0000313" key="3">
    <source>
        <dbReference type="Proteomes" id="UP001597353"/>
    </source>
</evidence>
<sequence>MSQGVMFFAALMPVAVVFLLLVVMRWSAKLSMLAAYVVTVLLALVLWGTAPERIGGRRSTAS</sequence>
<keyword evidence="1" id="KW-0812">Transmembrane</keyword>
<evidence type="ECO:0008006" key="4">
    <source>
        <dbReference type="Google" id="ProtNLM"/>
    </source>
</evidence>
<keyword evidence="1" id="KW-1133">Transmembrane helix</keyword>
<organism evidence="2 3">
    <name type="scientific">Halodurantibacterium flavum</name>
    <dbReference type="NCBI Taxonomy" id="1382802"/>
    <lineage>
        <taxon>Bacteria</taxon>
        <taxon>Pseudomonadati</taxon>
        <taxon>Pseudomonadota</taxon>
        <taxon>Alphaproteobacteria</taxon>
        <taxon>Rhodobacterales</taxon>
        <taxon>Paracoccaceae</taxon>
        <taxon>Halodurantibacterium</taxon>
    </lineage>
</organism>
<proteinExistence type="predicted"/>
<evidence type="ECO:0000313" key="2">
    <source>
        <dbReference type="EMBL" id="MFD1912377.1"/>
    </source>
</evidence>
<comment type="caution">
    <text evidence="2">The sequence shown here is derived from an EMBL/GenBank/DDBJ whole genome shotgun (WGS) entry which is preliminary data.</text>
</comment>
<reference evidence="3" key="1">
    <citation type="journal article" date="2019" name="Int. J. Syst. Evol. Microbiol.">
        <title>The Global Catalogue of Microorganisms (GCM) 10K type strain sequencing project: providing services to taxonomists for standard genome sequencing and annotation.</title>
        <authorList>
            <consortium name="The Broad Institute Genomics Platform"/>
            <consortium name="The Broad Institute Genome Sequencing Center for Infectious Disease"/>
            <person name="Wu L."/>
            <person name="Ma J."/>
        </authorList>
    </citation>
    <scope>NUCLEOTIDE SEQUENCE [LARGE SCALE GENOMIC DNA]</scope>
    <source>
        <strain evidence="3">CGMCC 4.7242</strain>
    </source>
</reference>
<keyword evidence="1" id="KW-0472">Membrane</keyword>
<feature type="transmembrane region" description="Helical" evidence="1">
    <location>
        <begin position="33"/>
        <end position="50"/>
    </location>
</feature>
<gene>
    <name evidence="2" type="ORF">ACFSGJ_09130</name>
</gene>
<protein>
    <recommendedName>
        <fullName evidence="4">L-lactate permease</fullName>
    </recommendedName>
</protein>
<dbReference type="EMBL" id="JBHUGH010000006">
    <property type="protein sequence ID" value="MFD1912377.1"/>
    <property type="molecule type" value="Genomic_DNA"/>
</dbReference>